<keyword evidence="2" id="KW-0472">Membrane</keyword>
<name>A0A8B7XV18_ACAPL</name>
<dbReference type="PANTHER" id="PTHR37490:SF1">
    <property type="entry name" value="GLYCOSYLTRANSFERASE 2-LIKE DOMAIN-CONTAINING PROTEIN"/>
    <property type="match status" value="1"/>
</dbReference>
<keyword evidence="2" id="KW-1133">Transmembrane helix</keyword>
<proteinExistence type="predicted"/>
<dbReference type="InterPro" id="IPR021838">
    <property type="entry name" value="DUF3431"/>
</dbReference>
<dbReference type="Pfam" id="PF11913">
    <property type="entry name" value="DUF3431"/>
    <property type="match status" value="1"/>
</dbReference>
<organism evidence="3 4">
    <name type="scientific">Acanthaster planci</name>
    <name type="common">Crown-of-thorns starfish</name>
    <dbReference type="NCBI Taxonomy" id="133434"/>
    <lineage>
        <taxon>Eukaryota</taxon>
        <taxon>Metazoa</taxon>
        <taxon>Echinodermata</taxon>
        <taxon>Eleutherozoa</taxon>
        <taxon>Asterozoa</taxon>
        <taxon>Asteroidea</taxon>
        <taxon>Valvatacea</taxon>
        <taxon>Valvatida</taxon>
        <taxon>Acanthasteridae</taxon>
        <taxon>Acanthaster</taxon>
    </lineage>
</organism>
<protein>
    <submittedName>
        <fullName evidence="4">Uncharacterized protein LOC110975588</fullName>
    </submittedName>
</protein>
<evidence type="ECO:0000313" key="3">
    <source>
        <dbReference type="Proteomes" id="UP000694845"/>
    </source>
</evidence>
<reference evidence="4" key="1">
    <citation type="submission" date="2025-08" db="UniProtKB">
        <authorList>
            <consortium name="RefSeq"/>
        </authorList>
    </citation>
    <scope>IDENTIFICATION</scope>
</reference>
<feature type="transmembrane region" description="Helical" evidence="2">
    <location>
        <begin position="33"/>
        <end position="50"/>
    </location>
</feature>
<dbReference type="RefSeq" id="XP_022083865.1">
    <property type="nucleotide sequence ID" value="XM_022228173.1"/>
</dbReference>
<accession>A0A8B7XV18</accession>
<evidence type="ECO:0000256" key="2">
    <source>
        <dbReference type="SAM" id="Phobius"/>
    </source>
</evidence>
<keyword evidence="3" id="KW-1185">Reference proteome</keyword>
<feature type="region of interest" description="Disordered" evidence="1">
    <location>
        <begin position="77"/>
        <end position="101"/>
    </location>
</feature>
<dbReference type="OMA" id="ESHYMER"/>
<dbReference type="GeneID" id="110975588"/>
<sequence length="313" mass="35463">MDIMTHSVITAHGPGVREMPVTRLRTRRRVGRWVVLLLLLIVTLAVAFRLRNTGVFTTEPIAPKFRPTLSQLVDQHKISPSEPAPGTLTPSPGTAVNDSRANATSTPALEYEFVVAHYNEKLDWLRPLANHSHVYHKGKDKGPPFDVYKWEKLPNVGREPHTYLQHIISNYDSLANLTIFLQGHGTQSDKSFCFPDPMDYLGNAKKQLFCVEKPRLSNWGRIQHFGKWLSALRSGKMRKARSTLGGFYEAVFGTKPPGSVPKCLAGCFSATREMIRQHPIAFYQRAISFINDHPDPEESHYMERLWASIIYLS</sequence>
<dbReference type="PANTHER" id="PTHR37490">
    <property type="entry name" value="EXPRESSED PROTEIN"/>
    <property type="match status" value="1"/>
</dbReference>
<dbReference type="Proteomes" id="UP000694845">
    <property type="component" value="Unplaced"/>
</dbReference>
<evidence type="ECO:0000313" key="4">
    <source>
        <dbReference type="RefSeq" id="XP_022083865.1"/>
    </source>
</evidence>
<feature type="compositionally biased region" description="Polar residues" evidence="1">
    <location>
        <begin position="88"/>
        <end position="101"/>
    </location>
</feature>
<dbReference type="KEGG" id="aplc:110975588"/>
<dbReference type="AlphaFoldDB" id="A0A8B7XV18"/>
<keyword evidence="2" id="KW-0812">Transmembrane</keyword>
<evidence type="ECO:0000256" key="1">
    <source>
        <dbReference type="SAM" id="MobiDB-lite"/>
    </source>
</evidence>
<dbReference type="OrthoDB" id="426718at2759"/>
<gene>
    <name evidence="4" type="primary">LOC110975588</name>
</gene>